<feature type="compositionally biased region" description="Basic and acidic residues" evidence="1">
    <location>
        <begin position="54"/>
        <end position="64"/>
    </location>
</feature>
<reference evidence="2" key="1">
    <citation type="journal article" date="2023" name="G3 (Bethesda)">
        <title>A reference genome for the long-term kleptoplast-retaining sea slug Elysia crispata morphotype clarki.</title>
        <authorList>
            <person name="Eastman K.E."/>
            <person name="Pendleton A.L."/>
            <person name="Shaikh M.A."/>
            <person name="Suttiyut T."/>
            <person name="Ogas R."/>
            <person name="Tomko P."/>
            <person name="Gavelis G."/>
            <person name="Widhalm J.R."/>
            <person name="Wisecaver J.H."/>
        </authorList>
    </citation>
    <scope>NUCLEOTIDE SEQUENCE</scope>
    <source>
        <strain evidence="2">ECLA1</strain>
    </source>
</reference>
<accession>A0AAE0ZI42</accession>
<name>A0AAE0ZI42_9GAST</name>
<dbReference type="AlphaFoldDB" id="A0AAE0ZI42"/>
<evidence type="ECO:0000313" key="3">
    <source>
        <dbReference type="Proteomes" id="UP001283361"/>
    </source>
</evidence>
<proteinExistence type="predicted"/>
<organism evidence="2 3">
    <name type="scientific">Elysia crispata</name>
    <name type="common">lettuce slug</name>
    <dbReference type="NCBI Taxonomy" id="231223"/>
    <lineage>
        <taxon>Eukaryota</taxon>
        <taxon>Metazoa</taxon>
        <taxon>Spiralia</taxon>
        <taxon>Lophotrochozoa</taxon>
        <taxon>Mollusca</taxon>
        <taxon>Gastropoda</taxon>
        <taxon>Heterobranchia</taxon>
        <taxon>Euthyneura</taxon>
        <taxon>Panpulmonata</taxon>
        <taxon>Sacoglossa</taxon>
        <taxon>Placobranchoidea</taxon>
        <taxon>Plakobranchidae</taxon>
        <taxon>Elysia</taxon>
    </lineage>
</organism>
<comment type="caution">
    <text evidence="2">The sequence shown here is derived from an EMBL/GenBank/DDBJ whole genome shotgun (WGS) entry which is preliminary data.</text>
</comment>
<feature type="region of interest" description="Disordered" evidence="1">
    <location>
        <begin position="15"/>
        <end position="64"/>
    </location>
</feature>
<feature type="compositionally biased region" description="Basic and acidic residues" evidence="1">
    <location>
        <begin position="26"/>
        <end position="35"/>
    </location>
</feature>
<protein>
    <submittedName>
        <fullName evidence="2">Uncharacterized protein</fullName>
    </submittedName>
</protein>
<gene>
    <name evidence="2" type="ORF">RRG08_004897</name>
</gene>
<evidence type="ECO:0000256" key="1">
    <source>
        <dbReference type="SAM" id="MobiDB-lite"/>
    </source>
</evidence>
<sequence>MRNHLITIKPRISPDTRKSAQIPEATIRRSDDQGERGIPAGRARIPAPLTVDTESSRAERGRAMRDKDIDSLSFSRTPEPCYQIAITCAVIWCGFK</sequence>
<dbReference type="Proteomes" id="UP001283361">
    <property type="component" value="Unassembled WGS sequence"/>
</dbReference>
<evidence type="ECO:0000313" key="2">
    <source>
        <dbReference type="EMBL" id="KAK3769645.1"/>
    </source>
</evidence>
<dbReference type="EMBL" id="JAWDGP010003892">
    <property type="protein sequence ID" value="KAK3769645.1"/>
    <property type="molecule type" value="Genomic_DNA"/>
</dbReference>
<keyword evidence="3" id="KW-1185">Reference proteome</keyword>